<evidence type="ECO:0000256" key="10">
    <source>
        <dbReference type="ARBA" id="ARBA00023004"/>
    </source>
</evidence>
<evidence type="ECO:0000256" key="9">
    <source>
        <dbReference type="ARBA" id="ARBA00022723"/>
    </source>
</evidence>
<evidence type="ECO:0000256" key="12">
    <source>
        <dbReference type="SAM" id="MobiDB-lite"/>
    </source>
</evidence>
<comment type="subcellular location">
    <subcellularLocation>
        <location evidence="2">Cytoplasm</location>
    </subcellularLocation>
</comment>
<evidence type="ECO:0000256" key="6">
    <source>
        <dbReference type="ARBA" id="ARBA00022603"/>
    </source>
</evidence>
<evidence type="ECO:0000313" key="14">
    <source>
        <dbReference type="EMBL" id="SDT27182.1"/>
    </source>
</evidence>
<keyword evidence="4" id="KW-0963">Cytoplasm</keyword>
<keyword evidence="5" id="KW-0698">rRNA processing</keyword>
<dbReference type="CDD" id="cd01335">
    <property type="entry name" value="Radical_SAM"/>
    <property type="match status" value="1"/>
</dbReference>
<evidence type="ECO:0000259" key="13">
    <source>
        <dbReference type="PROSITE" id="PS51918"/>
    </source>
</evidence>
<comment type="cofactor">
    <cofactor evidence="1">
        <name>[4Fe-4S] cluster</name>
        <dbReference type="ChEBI" id="CHEBI:49883"/>
    </cofactor>
</comment>
<evidence type="ECO:0000313" key="15">
    <source>
        <dbReference type="Proteomes" id="UP000198983"/>
    </source>
</evidence>
<dbReference type="InterPro" id="IPR058240">
    <property type="entry name" value="rSAM_sf"/>
</dbReference>
<dbReference type="SFLD" id="SFLDG01062">
    <property type="entry name" value="methyltransferase_(Class_A)"/>
    <property type="match status" value="1"/>
</dbReference>
<keyword evidence="9" id="KW-0479">Metal-binding</keyword>
<evidence type="ECO:0000256" key="8">
    <source>
        <dbReference type="ARBA" id="ARBA00022691"/>
    </source>
</evidence>
<dbReference type="PIRSF" id="PIRSF006004">
    <property type="entry name" value="CHP00048"/>
    <property type="match status" value="1"/>
</dbReference>
<evidence type="ECO:0000256" key="2">
    <source>
        <dbReference type="ARBA" id="ARBA00004496"/>
    </source>
</evidence>
<feature type="domain" description="Radical SAM core" evidence="13">
    <location>
        <begin position="104"/>
        <end position="333"/>
    </location>
</feature>
<dbReference type="SFLD" id="SFLDS00029">
    <property type="entry name" value="Radical_SAM"/>
    <property type="match status" value="1"/>
</dbReference>
<dbReference type="PANTHER" id="PTHR30544:SF5">
    <property type="entry name" value="RADICAL SAM CORE DOMAIN-CONTAINING PROTEIN"/>
    <property type="match status" value="1"/>
</dbReference>
<evidence type="ECO:0000256" key="7">
    <source>
        <dbReference type="ARBA" id="ARBA00022679"/>
    </source>
</evidence>
<name>A0A1H1Z0U2_9ACTN</name>
<feature type="region of interest" description="Disordered" evidence="12">
    <location>
        <begin position="353"/>
        <end position="372"/>
    </location>
</feature>
<proteinExistence type="predicted"/>
<dbReference type="Gene3D" id="1.10.150.530">
    <property type="match status" value="1"/>
</dbReference>
<keyword evidence="10" id="KW-0408">Iron</keyword>
<keyword evidence="11" id="KW-0411">Iron-sulfur</keyword>
<keyword evidence="7 14" id="KW-0808">Transferase</keyword>
<dbReference type="GO" id="GO:0070475">
    <property type="term" value="P:rRNA base methylation"/>
    <property type="evidence" value="ECO:0007669"/>
    <property type="project" value="TreeGrafter"/>
</dbReference>
<dbReference type="InterPro" id="IPR013785">
    <property type="entry name" value="Aldolase_TIM"/>
</dbReference>
<keyword evidence="8" id="KW-0949">S-adenosyl-L-methionine</keyword>
<dbReference type="InterPro" id="IPR007197">
    <property type="entry name" value="rSAM"/>
</dbReference>
<dbReference type="SFLD" id="SFLDF00275">
    <property type="entry name" value="adenosine_C2_methyltransferase"/>
    <property type="match status" value="1"/>
</dbReference>
<dbReference type="InterPro" id="IPR040072">
    <property type="entry name" value="Methyltransferase_A"/>
</dbReference>
<organism evidence="14 15">
    <name type="scientific">Actinopolymorpha singaporensis</name>
    <dbReference type="NCBI Taxonomy" id="117157"/>
    <lineage>
        <taxon>Bacteria</taxon>
        <taxon>Bacillati</taxon>
        <taxon>Actinomycetota</taxon>
        <taxon>Actinomycetes</taxon>
        <taxon>Propionibacteriales</taxon>
        <taxon>Actinopolymorphaceae</taxon>
        <taxon>Actinopolymorpha</taxon>
    </lineage>
</organism>
<evidence type="ECO:0000256" key="1">
    <source>
        <dbReference type="ARBA" id="ARBA00001966"/>
    </source>
</evidence>
<evidence type="ECO:0000256" key="3">
    <source>
        <dbReference type="ARBA" id="ARBA00022485"/>
    </source>
</evidence>
<dbReference type="PROSITE" id="PS51918">
    <property type="entry name" value="RADICAL_SAM"/>
    <property type="match status" value="1"/>
</dbReference>
<dbReference type="GO" id="GO:0046872">
    <property type="term" value="F:metal ion binding"/>
    <property type="evidence" value="ECO:0007669"/>
    <property type="project" value="UniProtKB-KW"/>
</dbReference>
<dbReference type="PANTHER" id="PTHR30544">
    <property type="entry name" value="23S RRNA METHYLTRANSFERASE"/>
    <property type="match status" value="1"/>
</dbReference>
<dbReference type="EMBL" id="LT629732">
    <property type="protein sequence ID" value="SDT27182.1"/>
    <property type="molecule type" value="Genomic_DNA"/>
</dbReference>
<dbReference type="OrthoDB" id="9793973at2"/>
<dbReference type="SUPFAM" id="SSF102114">
    <property type="entry name" value="Radical SAM enzymes"/>
    <property type="match status" value="1"/>
</dbReference>
<keyword evidence="6 14" id="KW-0489">Methyltransferase</keyword>
<dbReference type="Pfam" id="PF04055">
    <property type="entry name" value="Radical_SAM"/>
    <property type="match status" value="1"/>
</dbReference>
<reference evidence="14 15" key="1">
    <citation type="submission" date="2016-10" db="EMBL/GenBank/DDBJ databases">
        <authorList>
            <person name="de Groot N.N."/>
        </authorList>
    </citation>
    <scope>NUCLEOTIDE SEQUENCE [LARGE SCALE GENOMIC DNA]</scope>
    <source>
        <strain evidence="14 15">DSM 22024</strain>
    </source>
</reference>
<dbReference type="Proteomes" id="UP000198983">
    <property type="component" value="Chromosome I"/>
</dbReference>
<dbReference type="Pfam" id="PF21016">
    <property type="entry name" value="RlmN_N"/>
    <property type="match status" value="1"/>
</dbReference>
<protein>
    <submittedName>
        <fullName evidence="14">23S rRNA (Adenine-C8)-methyltransferase</fullName>
    </submittedName>
</protein>
<evidence type="ECO:0000256" key="5">
    <source>
        <dbReference type="ARBA" id="ARBA00022552"/>
    </source>
</evidence>
<accession>A0A1H1Z0U2</accession>
<evidence type="ECO:0000256" key="11">
    <source>
        <dbReference type="ARBA" id="ARBA00023014"/>
    </source>
</evidence>
<dbReference type="GO" id="GO:0030488">
    <property type="term" value="P:tRNA methylation"/>
    <property type="evidence" value="ECO:0007669"/>
    <property type="project" value="TreeGrafter"/>
</dbReference>
<gene>
    <name evidence="14" type="ORF">SAMN04489717_5814</name>
</gene>
<dbReference type="AlphaFoldDB" id="A0A1H1Z0U2"/>
<keyword evidence="3" id="KW-0004">4Fe-4S</keyword>
<dbReference type="GO" id="GO:0008173">
    <property type="term" value="F:RNA methyltransferase activity"/>
    <property type="evidence" value="ECO:0007669"/>
    <property type="project" value="InterPro"/>
</dbReference>
<dbReference type="InterPro" id="IPR048641">
    <property type="entry name" value="RlmN_N"/>
</dbReference>
<dbReference type="InterPro" id="IPR004383">
    <property type="entry name" value="rRNA_lsu_MTrfase_RlmN/Cfr"/>
</dbReference>
<sequence length="372" mass="40588">MYVHVYPNPPPGTRYAQLQEFLARAGEPAYRLTQLVRAVHDRGVRRFADVTDLPLRLRRELAEEFGPSFGPLTPVATERGAQVEKVLFQSAQGARIETVLATYRAGWTSLCVSSQVGCGLGCTFCATGAVGLVRNLTADEICDQVLHFTPVDSIAFMGMGEALANPHTFTALSLLTDPRYHRVSPRRVTVSTVGFAPGMRRLTTEFPHVNLTLSVHSADEEQRAELIPLQRRFPLAECLEVLDEHTVTGGRKTYLAYLLAGGYNDSPAHARALADLVAARRRPELFHVSVIAYNEAAGARPDLRRPSAAGVEEFVAALRAAGIRATRRQQFGRDLDAACGQLHARYLTRNASIGRTAGTGPGGRTSLDITDR</sequence>
<evidence type="ECO:0000256" key="4">
    <source>
        <dbReference type="ARBA" id="ARBA00022490"/>
    </source>
</evidence>
<dbReference type="Gene3D" id="3.20.20.70">
    <property type="entry name" value="Aldolase class I"/>
    <property type="match status" value="1"/>
</dbReference>
<dbReference type="GO" id="GO:0005737">
    <property type="term" value="C:cytoplasm"/>
    <property type="evidence" value="ECO:0007669"/>
    <property type="project" value="UniProtKB-SubCell"/>
</dbReference>
<dbReference type="STRING" id="117157.SAMN04489717_5814"/>
<keyword evidence="15" id="KW-1185">Reference proteome</keyword>
<dbReference type="GO" id="GO:0051539">
    <property type="term" value="F:4 iron, 4 sulfur cluster binding"/>
    <property type="evidence" value="ECO:0007669"/>
    <property type="project" value="UniProtKB-KW"/>
</dbReference>